<feature type="region of interest" description="Disordered" evidence="2">
    <location>
        <begin position="1"/>
        <end position="49"/>
    </location>
</feature>
<protein>
    <submittedName>
        <fullName evidence="7">Uncharacterized protein LOC109723998</fullName>
    </submittedName>
</protein>
<feature type="domain" description="DUF3741" evidence="5">
    <location>
        <begin position="83"/>
        <end position="101"/>
    </location>
</feature>
<name>A0A6P5GK50_ANACO</name>
<evidence type="ECO:0000259" key="4">
    <source>
        <dbReference type="Pfam" id="PF14309"/>
    </source>
</evidence>
<reference evidence="6" key="1">
    <citation type="journal article" date="2015" name="Nat. Genet.">
        <title>The pineapple genome and the evolution of CAM photosynthesis.</title>
        <authorList>
            <person name="Ming R."/>
            <person name="VanBuren R."/>
            <person name="Wai C.M."/>
            <person name="Tang H."/>
            <person name="Schatz M.C."/>
            <person name="Bowers J.E."/>
            <person name="Lyons E."/>
            <person name="Wang M.L."/>
            <person name="Chen J."/>
            <person name="Biggers E."/>
            <person name="Zhang J."/>
            <person name="Huang L."/>
            <person name="Zhang L."/>
            <person name="Miao W."/>
            <person name="Zhang J."/>
            <person name="Ye Z."/>
            <person name="Miao C."/>
            <person name="Lin Z."/>
            <person name="Wang H."/>
            <person name="Zhou H."/>
            <person name="Yim W.C."/>
            <person name="Priest H.D."/>
            <person name="Zheng C."/>
            <person name="Woodhouse M."/>
            <person name="Edger P.P."/>
            <person name="Guyot R."/>
            <person name="Guo H.B."/>
            <person name="Guo H."/>
            <person name="Zheng G."/>
            <person name="Singh R."/>
            <person name="Sharma A."/>
            <person name="Min X."/>
            <person name="Zheng Y."/>
            <person name="Lee H."/>
            <person name="Gurtowski J."/>
            <person name="Sedlazeck F.J."/>
            <person name="Harkess A."/>
            <person name="McKain M.R."/>
            <person name="Liao Z."/>
            <person name="Fang J."/>
            <person name="Liu J."/>
            <person name="Zhang X."/>
            <person name="Zhang Q."/>
            <person name="Hu W."/>
            <person name="Qin Y."/>
            <person name="Wang K."/>
            <person name="Chen L.Y."/>
            <person name="Shirley N."/>
            <person name="Lin Y.R."/>
            <person name="Liu L.Y."/>
            <person name="Hernandez A.G."/>
            <person name="Wright C.L."/>
            <person name="Bulone V."/>
            <person name="Tuskan G.A."/>
            <person name="Heath K."/>
            <person name="Zee F."/>
            <person name="Moore P.H."/>
            <person name="Sunkar R."/>
            <person name="Leebens-Mack J.H."/>
            <person name="Mockler T."/>
            <person name="Bennetzen J.L."/>
            <person name="Freeling M."/>
            <person name="Sankoff D."/>
            <person name="Paterson A.H."/>
            <person name="Zhu X."/>
            <person name="Yang X."/>
            <person name="Smith J.A."/>
            <person name="Cushman J.C."/>
            <person name="Paull R.E."/>
            <person name="Yu Q."/>
        </authorList>
    </citation>
    <scope>NUCLEOTIDE SEQUENCE [LARGE SCALE GENOMIC DNA]</scope>
    <source>
        <strain evidence="6">cv. F153</strain>
    </source>
</reference>
<feature type="compositionally biased region" description="Polar residues" evidence="2">
    <location>
        <begin position="24"/>
        <end position="46"/>
    </location>
</feature>
<evidence type="ECO:0000256" key="2">
    <source>
        <dbReference type="SAM" id="MobiDB-lite"/>
    </source>
</evidence>
<dbReference type="Pfam" id="PF14383">
    <property type="entry name" value="VARLMGL"/>
    <property type="match status" value="1"/>
</dbReference>
<dbReference type="Proteomes" id="UP000515123">
    <property type="component" value="Linkage group 18"/>
</dbReference>
<proteinExistence type="predicted"/>
<feature type="compositionally biased region" description="Polar residues" evidence="2">
    <location>
        <begin position="502"/>
        <end position="513"/>
    </location>
</feature>
<dbReference type="RefSeq" id="XP_020108162.1">
    <property type="nucleotide sequence ID" value="XM_020252573.1"/>
</dbReference>
<dbReference type="InterPro" id="IPR032795">
    <property type="entry name" value="DUF3741-assoc"/>
</dbReference>
<dbReference type="OrthoDB" id="1925259at2759"/>
<keyword evidence="1" id="KW-0175">Coiled coil</keyword>
<dbReference type="Pfam" id="PF14309">
    <property type="entry name" value="DUF4378"/>
    <property type="match status" value="1"/>
</dbReference>
<reference evidence="7" key="2">
    <citation type="submission" date="2025-08" db="UniProtKB">
        <authorList>
            <consortium name="RefSeq"/>
        </authorList>
    </citation>
    <scope>IDENTIFICATION</scope>
    <source>
        <tissue evidence="7">Leaf</tissue>
    </source>
</reference>
<feature type="region of interest" description="Disordered" evidence="2">
    <location>
        <begin position="710"/>
        <end position="740"/>
    </location>
</feature>
<dbReference type="PANTHER" id="PTHR46836">
    <property type="entry name" value="AFADIN"/>
    <property type="match status" value="1"/>
</dbReference>
<dbReference type="PANTHER" id="PTHR46836:SF8">
    <property type="entry name" value="AFADIN"/>
    <property type="match status" value="1"/>
</dbReference>
<feature type="coiled-coil region" evidence="1">
    <location>
        <begin position="750"/>
        <end position="777"/>
    </location>
</feature>
<evidence type="ECO:0000313" key="6">
    <source>
        <dbReference type="Proteomes" id="UP000515123"/>
    </source>
</evidence>
<keyword evidence="6" id="KW-1185">Reference proteome</keyword>
<evidence type="ECO:0000259" key="3">
    <source>
        <dbReference type="Pfam" id="PF12552"/>
    </source>
</evidence>
<feature type="domain" description="DUF4378" evidence="4">
    <location>
        <begin position="813"/>
        <end position="960"/>
    </location>
</feature>
<feature type="region of interest" description="Disordered" evidence="2">
    <location>
        <begin position="98"/>
        <end position="126"/>
    </location>
</feature>
<organism evidence="6 7">
    <name type="scientific">Ananas comosus</name>
    <name type="common">Pineapple</name>
    <name type="synonym">Ananas ananas</name>
    <dbReference type="NCBI Taxonomy" id="4615"/>
    <lineage>
        <taxon>Eukaryota</taxon>
        <taxon>Viridiplantae</taxon>
        <taxon>Streptophyta</taxon>
        <taxon>Embryophyta</taxon>
        <taxon>Tracheophyta</taxon>
        <taxon>Spermatophyta</taxon>
        <taxon>Magnoliopsida</taxon>
        <taxon>Liliopsida</taxon>
        <taxon>Poales</taxon>
        <taxon>Bromeliaceae</taxon>
        <taxon>Bromelioideae</taxon>
        <taxon>Ananas</taxon>
    </lineage>
</organism>
<feature type="compositionally biased region" description="Low complexity" evidence="2">
    <location>
        <begin position="527"/>
        <end position="540"/>
    </location>
</feature>
<evidence type="ECO:0000256" key="1">
    <source>
        <dbReference type="SAM" id="Coils"/>
    </source>
</evidence>
<feature type="region of interest" description="Disordered" evidence="2">
    <location>
        <begin position="498"/>
        <end position="553"/>
    </location>
</feature>
<feature type="domain" description="DUF3741" evidence="3">
    <location>
        <begin position="181"/>
        <end position="223"/>
    </location>
</feature>
<evidence type="ECO:0000259" key="5">
    <source>
        <dbReference type="Pfam" id="PF14383"/>
    </source>
</evidence>
<dbReference type="Pfam" id="PF12552">
    <property type="entry name" value="DUF3741"/>
    <property type="match status" value="1"/>
</dbReference>
<dbReference type="InterPro" id="IPR022212">
    <property type="entry name" value="DUF3741"/>
</dbReference>
<accession>A0A6P5GK50</accession>
<feature type="compositionally biased region" description="Basic and acidic residues" evidence="2">
    <location>
        <begin position="541"/>
        <end position="553"/>
    </location>
</feature>
<sequence>MYQSIRSRRREEIDGGKGMFQFRKQPSASEVQVGSSYRCGSSTEGTSFAPEFDRSSLMKTSGLPIKMLIEEEVSKKAQTRHSPPSVIARLMGLDTVPSSHLSHSQRKNVQRYVHSPSSVGSEERHVFSEDLSRRRSTDELPELKDVFEVMESSELKACKNQKNRKGRVSSRHKETDVDFIRQKFMDAKRLSTDEQSSKEFDDAIEVLESNKDLLLDFLDEPNSLFTKHLHDLNCSPPPQASHITILKPSRCMKSSKPAMLSKLGRDTEILRENPKEFRNLCRKPAIRPESDCFSELSGSQTCKLPKSTYEEKIGAHSHPTRIVVLKPSLEKAQNMEGAIPLTHEIFQSGYRRPMHFSCPGAQELFSEGTIRPDLSDGFELALGPKARGSREIAREITKQMRKTVHRGGAKKVSQILPHMDMIDNPDVFQRSSDLHDDWNPRLSPSSTYSSASSVSREARKRLSERWKMTHQFQDAKTLARGSSTLADMLALPDRDVQKAMKASNQTRASSAGPTSKDGWKDGNLIGSPISKSLPASSSSRRSPECRKRKESGQLRDYRVVENLPNINLDDFADGSFIKQGRSEIRSSMYHFDKACLGSAAEDEILLPEREIHVSSEELRKSIHVKNLSRQEFMHPTLSIDALREGDQQLVDISLVTECQDGTCMLTTQAKQVQQQLGSAIVVGDENIITSDLDGLVLDEERVDHPLVDPILSPFKAPQPASPVSSNEGEPSPVSVLDTSLEEENSSSACFERISTDLQELRMQLQLLKLESADTYAEESELFIVSDEESVGESQPLCPTGEIIQTFRNEEERDFSYLLDMLIDLNVHLTNQDGQLSSCYLLDSPLGPGVFGKLEKKYSGLILWSRSERKLLFDLINTILADVVSSKLDLVSRGVSKWHAPKWDREGLVEEVWQRVVSRRRDIGCCKEGKVLELEWLDSEGGVEIVGRDMASMLCDELIEELIANFR</sequence>
<dbReference type="GeneID" id="109723998"/>
<dbReference type="InterPro" id="IPR025486">
    <property type="entry name" value="DUF4378"/>
</dbReference>
<gene>
    <name evidence="7" type="primary">LOC109723998</name>
</gene>
<dbReference type="AlphaFoldDB" id="A0A6P5GK50"/>
<evidence type="ECO:0000313" key="7">
    <source>
        <dbReference type="RefSeq" id="XP_020108162.1"/>
    </source>
</evidence>